<evidence type="ECO:0000256" key="1">
    <source>
        <dbReference type="SAM" id="MobiDB-lite"/>
    </source>
</evidence>
<organism evidence="2">
    <name type="scientific">marine sediment metagenome</name>
    <dbReference type="NCBI Taxonomy" id="412755"/>
    <lineage>
        <taxon>unclassified sequences</taxon>
        <taxon>metagenomes</taxon>
        <taxon>ecological metagenomes</taxon>
    </lineage>
</organism>
<gene>
    <name evidence="2" type="ORF">S01H4_54852</name>
</gene>
<dbReference type="EMBL" id="BART01031599">
    <property type="protein sequence ID" value="GAH15994.1"/>
    <property type="molecule type" value="Genomic_DNA"/>
</dbReference>
<proteinExistence type="predicted"/>
<dbReference type="AlphaFoldDB" id="X1EFT1"/>
<feature type="region of interest" description="Disordered" evidence="1">
    <location>
        <begin position="46"/>
        <end position="71"/>
    </location>
</feature>
<protein>
    <submittedName>
        <fullName evidence="2">Uncharacterized protein</fullName>
    </submittedName>
</protein>
<feature type="compositionally biased region" description="Basic and acidic residues" evidence="1">
    <location>
        <begin position="58"/>
        <end position="71"/>
    </location>
</feature>
<evidence type="ECO:0000313" key="2">
    <source>
        <dbReference type="EMBL" id="GAH15994.1"/>
    </source>
</evidence>
<comment type="caution">
    <text evidence="2">The sequence shown here is derived from an EMBL/GenBank/DDBJ whole genome shotgun (WGS) entry which is preliminary data.</text>
</comment>
<sequence length="71" mass="7874">MMSGGGNELPLIVWFFIDGYGPLIVGGHPRSSTHCRVCNGPKQEHFPVRKMQKGKPPAHAEDEMLSERKDA</sequence>
<accession>X1EFT1</accession>
<reference evidence="2" key="1">
    <citation type="journal article" date="2014" name="Front. Microbiol.">
        <title>High frequency of phylogenetically diverse reductive dehalogenase-homologous genes in deep subseafloor sedimentary metagenomes.</title>
        <authorList>
            <person name="Kawai M."/>
            <person name="Futagami T."/>
            <person name="Toyoda A."/>
            <person name="Takaki Y."/>
            <person name="Nishi S."/>
            <person name="Hori S."/>
            <person name="Arai W."/>
            <person name="Tsubouchi T."/>
            <person name="Morono Y."/>
            <person name="Uchiyama I."/>
            <person name="Ito T."/>
            <person name="Fujiyama A."/>
            <person name="Inagaki F."/>
            <person name="Takami H."/>
        </authorList>
    </citation>
    <scope>NUCLEOTIDE SEQUENCE</scope>
    <source>
        <strain evidence="2">Expedition CK06-06</strain>
    </source>
</reference>
<name>X1EFT1_9ZZZZ</name>